<name>A0A1L7WVI6_9HELO</name>
<evidence type="ECO:0000313" key="6">
    <source>
        <dbReference type="EMBL" id="CZR56779.1"/>
    </source>
</evidence>
<dbReference type="OrthoDB" id="2432613at2759"/>
<dbReference type="GO" id="GO:0042546">
    <property type="term" value="P:cell wall biogenesis"/>
    <property type="evidence" value="ECO:0007669"/>
    <property type="project" value="InterPro"/>
</dbReference>
<dbReference type="GO" id="GO:0005576">
    <property type="term" value="C:extracellular region"/>
    <property type="evidence" value="ECO:0007669"/>
    <property type="project" value="TreeGrafter"/>
</dbReference>
<keyword evidence="3" id="KW-1133">Transmembrane helix</keyword>
<dbReference type="Pfam" id="PF10342">
    <property type="entry name" value="Kre9_KNH"/>
    <property type="match status" value="1"/>
</dbReference>
<sequence>MRELTSLSLLVPLAMADVLFTTPAARDSLPAGPKFTVAWMESGTSPSISELTSYRMYLYTGSNTIVNPLFSLAFGNFTSKGNTTITVPGYSVGGGIDFIGINSTVASGGNIMNFSNRFSFTGNFGDFSSDELLGLANVSGITTGPPTVRNVYHGDGDAVVLPIAAVTSPSSSSTSSLAPASSTPPASSPPSNNTAGTSTKRTNLSTSAIVGIAIAAVVPICSLCVAFFFGRRKAKANDKDEKLTTYPNEVELPRGGHHEISESEVEHPGHLAPNVELSGRTRPQELSGERSTQSMHELSGNPRQTE</sequence>
<dbReference type="GO" id="GO:0031505">
    <property type="term" value="P:fungal-type cell wall organization"/>
    <property type="evidence" value="ECO:0007669"/>
    <property type="project" value="TreeGrafter"/>
</dbReference>
<feature type="chain" id="PRO_5012159790" description="Yeast cell wall synthesis Kre9/Knh1-like N-terminal domain-containing protein" evidence="4">
    <location>
        <begin position="17"/>
        <end position="306"/>
    </location>
</feature>
<feature type="compositionally biased region" description="Polar residues" evidence="2">
    <location>
        <begin position="289"/>
        <end position="306"/>
    </location>
</feature>
<feature type="region of interest" description="Disordered" evidence="2">
    <location>
        <begin position="260"/>
        <end position="306"/>
    </location>
</feature>
<feature type="compositionally biased region" description="Low complexity" evidence="2">
    <location>
        <begin position="171"/>
        <end position="191"/>
    </location>
</feature>
<dbReference type="PANTHER" id="PTHR28154">
    <property type="entry name" value="CELL WALL SYNTHESIS PROTEIN KNH1-RELATED"/>
    <property type="match status" value="1"/>
</dbReference>
<proteinExistence type="predicted"/>
<keyword evidence="7" id="KW-1185">Reference proteome</keyword>
<organism evidence="6 7">
    <name type="scientific">Phialocephala subalpina</name>
    <dbReference type="NCBI Taxonomy" id="576137"/>
    <lineage>
        <taxon>Eukaryota</taxon>
        <taxon>Fungi</taxon>
        <taxon>Dikarya</taxon>
        <taxon>Ascomycota</taxon>
        <taxon>Pezizomycotina</taxon>
        <taxon>Leotiomycetes</taxon>
        <taxon>Helotiales</taxon>
        <taxon>Mollisiaceae</taxon>
        <taxon>Phialocephala</taxon>
        <taxon>Phialocephala fortinii species complex</taxon>
    </lineage>
</organism>
<dbReference type="EMBL" id="FJOG01000008">
    <property type="protein sequence ID" value="CZR56779.1"/>
    <property type="molecule type" value="Genomic_DNA"/>
</dbReference>
<feature type="domain" description="Yeast cell wall synthesis Kre9/Knh1-like N-terminal" evidence="5">
    <location>
        <begin position="22"/>
        <end position="119"/>
    </location>
</feature>
<keyword evidence="3" id="KW-0812">Transmembrane</keyword>
<protein>
    <recommendedName>
        <fullName evidence="5">Yeast cell wall synthesis Kre9/Knh1-like N-terminal domain-containing protein</fullName>
    </recommendedName>
</protein>
<evidence type="ECO:0000256" key="3">
    <source>
        <dbReference type="SAM" id="Phobius"/>
    </source>
</evidence>
<dbReference type="InterPro" id="IPR018466">
    <property type="entry name" value="Kre9/Knh1-like_N"/>
</dbReference>
<reference evidence="6 7" key="1">
    <citation type="submission" date="2016-03" db="EMBL/GenBank/DDBJ databases">
        <authorList>
            <person name="Ploux O."/>
        </authorList>
    </citation>
    <scope>NUCLEOTIDE SEQUENCE [LARGE SCALE GENOMIC DNA]</scope>
    <source>
        <strain evidence="6 7">UAMH 11012</strain>
    </source>
</reference>
<gene>
    <name evidence="6" type="ORF">PAC_06668</name>
</gene>
<dbReference type="AlphaFoldDB" id="A0A1L7WVI6"/>
<dbReference type="GO" id="GO:0006078">
    <property type="term" value="P:(1-&gt;6)-beta-D-glucan biosynthetic process"/>
    <property type="evidence" value="ECO:0007669"/>
    <property type="project" value="InterPro"/>
</dbReference>
<feature type="compositionally biased region" description="Basic and acidic residues" evidence="2">
    <location>
        <begin position="260"/>
        <end position="269"/>
    </location>
</feature>
<feature type="transmembrane region" description="Helical" evidence="3">
    <location>
        <begin position="208"/>
        <end position="229"/>
    </location>
</feature>
<accession>A0A1L7WVI6</accession>
<keyword evidence="1 4" id="KW-0732">Signal</keyword>
<evidence type="ECO:0000256" key="2">
    <source>
        <dbReference type="SAM" id="MobiDB-lite"/>
    </source>
</evidence>
<evidence type="ECO:0000256" key="1">
    <source>
        <dbReference type="ARBA" id="ARBA00022729"/>
    </source>
</evidence>
<evidence type="ECO:0000313" key="7">
    <source>
        <dbReference type="Proteomes" id="UP000184330"/>
    </source>
</evidence>
<evidence type="ECO:0000256" key="4">
    <source>
        <dbReference type="SAM" id="SignalP"/>
    </source>
</evidence>
<feature type="region of interest" description="Disordered" evidence="2">
    <location>
        <begin position="171"/>
        <end position="200"/>
    </location>
</feature>
<evidence type="ECO:0000259" key="5">
    <source>
        <dbReference type="Pfam" id="PF10342"/>
    </source>
</evidence>
<dbReference type="PANTHER" id="PTHR28154:SF1">
    <property type="entry name" value="CELL WALL SYNTHESIS PROTEIN KNH1-RELATED"/>
    <property type="match status" value="1"/>
</dbReference>
<dbReference type="STRING" id="576137.A0A1L7WVI6"/>
<dbReference type="Proteomes" id="UP000184330">
    <property type="component" value="Unassembled WGS sequence"/>
</dbReference>
<feature type="signal peptide" evidence="4">
    <location>
        <begin position="1"/>
        <end position="16"/>
    </location>
</feature>
<dbReference type="InterPro" id="IPR045328">
    <property type="entry name" value="Kre9/Knh1"/>
</dbReference>
<keyword evidence="3" id="KW-0472">Membrane</keyword>